<keyword evidence="8" id="KW-0677">Repeat</keyword>
<feature type="binding site" evidence="15">
    <location>
        <position position="118"/>
    </location>
    <ligand>
        <name>substrate</name>
    </ligand>
</feature>
<dbReference type="GO" id="GO:0006508">
    <property type="term" value="P:proteolysis"/>
    <property type="evidence" value="ECO:0007669"/>
    <property type="project" value="UniProtKB-KW"/>
</dbReference>
<accession>A0A495DD65</accession>
<comment type="caution">
    <text evidence="18">The sequence shown here is derived from an EMBL/GenBank/DDBJ whole genome shotgun (WGS) entry which is preliminary data.</text>
</comment>
<dbReference type="PROSITE" id="PS50106">
    <property type="entry name" value="PDZ"/>
    <property type="match status" value="1"/>
</dbReference>
<evidence type="ECO:0000313" key="18">
    <source>
        <dbReference type="EMBL" id="RKR00232.1"/>
    </source>
</evidence>
<feature type="active site" description="Charge relay system" evidence="14">
    <location>
        <position position="148"/>
    </location>
</feature>
<keyword evidence="7 16" id="KW-0732">Signal</keyword>
<dbReference type="InterPro" id="IPR036034">
    <property type="entry name" value="PDZ_sf"/>
</dbReference>
<dbReference type="EMBL" id="RBIM01000003">
    <property type="protein sequence ID" value="RKR00232.1"/>
    <property type="molecule type" value="Genomic_DNA"/>
</dbReference>
<dbReference type="EC" id="3.4.21.107" evidence="4"/>
<evidence type="ECO:0000256" key="13">
    <source>
        <dbReference type="ARBA" id="ARBA00032850"/>
    </source>
</evidence>
<dbReference type="SUPFAM" id="SSF50156">
    <property type="entry name" value="PDZ domain-like"/>
    <property type="match status" value="2"/>
</dbReference>
<dbReference type="InterPro" id="IPR001478">
    <property type="entry name" value="PDZ"/>
</dbReference>
<evidence type="ECO:0000256" key="9">
    <source>
        <dbReference type="ARBA" id="ARBA00022764"/>
    </source>
</evidence>
<name>A0A495DD65_9PROT</name>
<evidence type="ECO:0000256" key="1">
    <source>
        <dbReference type="ARBA" id="ARBA00001772"/>
    </source>
</evidence>
<dbReference type="InterPro" id="IPR009003">
    <property type="entry name" value="Peptidase_S1_PA"/>
</dbReference>
<evidence type="ECO:0000256" key="4">
    <source>
        <dbReference type="ARBA" id="ARBA00013035"/>
    </source>
</evidence>
<keyword evidence="12" id="KW-0346">Stress response</keyword>
<feature type="domain" description="PDZ" evidence="17">
    <location>
        <begin position="265"/>
        <end position="356"/>
    </location>
</feature>
<evidence type="ECO:0000256" key="11">
    <source>
        <dbReference type="ARBA" id="ARBA00022825"/>
    </source>
</evidence>
<dbReference type="InterPro" id="IPR011782">
    <property type="entry name" value="Pept_S1C_Do"/>
</dbReference>
<comment type="subcellular location">
    <subcellularLocation>
        <location evidence="2">Periplasm</location>
    </subcellularLocation>
</comment>
<evidence type="ECO:0000256" key="8">
    <source>
        <dbReference type="ARBA" id="ARBA00022737"/>
    </source>
</evidence>
<feature type="binding site" evidence="15">
    <location>
        <begin position="219"/>
        <end position="221"/>
    </location>
    <ligand>
        <name>substrate</name>
    </ligand>
</feature>
<dbReference type="PRINTS" id="PR00834">
    <property type="entry name" value="PROTEASES2C"/>
</dbReference>
<dbReference type="SUPFAM" id="SSF50494">
    <property type="entry name" value="Trypsin-like serine proteases"/>
    <property type="match status" value="1"/>
</dbReference>
<dbReference type="Gene3D" id="2.40.10.120">
    <property type="match status" value="1"/>
</dbReference>
<dbReference type="GO" id="GO:0004252">
    <property type="term" value="F:serine-type endopeptidase activity"/>
    <property type="evidence" value="ECO:0007669"/>
    <property type="project" value="InterPro"/>
</dbReference>
<dbReference type="PANTHER" id="PTHR22939:SF130">
    <property type="entry name" value="PERIPLASMIC SERINE ENDOPROTEASE DEGP-LIKE-RELATED"/>
    <property type="match status" value="1"/>
</dbReference>
<dbReference type="Proteomes" id="UP000273675">
    <property type="component" value="Unassembled WGS sequence"/>
</dbReference>
<keyword evidence="10" id="KW-0378">Hydrolase</keyword>
<dbReference type="CDD" id="cd10839">
    <property type="entry name" value="cpPDZ1_DegP-like"/>
    <property type="match status" value="1"/>
</dbReference>
<feature type="active site" description="Charge relay system" evidence="14">
    <location>
        <position position="221"/>
    </location>
</feature>
<organism evidence="18 19">
    <name type="scientific">Maricaulis maris</name>
    <dbReference type="NCBI Taxonomy" id="74318"/>
    <lineage>
        <taxon>Bacteria</taxon>
        <taxon>Pseudomonadati</taxon>
        <taxon>Pseudomonadota</taxon>
        <taxon>Alphaproteobacteria</taxon>
        <taxon>Maricaulales</taxon>
        <taxon>Maricaulaceae</taxon>
        <taxon>Maricaulis</taxon>
    </lineage>
</organism>
<evidence type="ECO:0000256" key="3">
    <source>
        <dbReference type="ARBA" id="ARBA00010541"/>
    </source>
</evidence>
<dbReference type="NCBIfam" id="TIGR02037">
    <property type="entry name" value="degP_htrA_DO"/>
    <property type="match status" value="1"/>
</dbReference>
<dbReference type="InterPro" id="IPR001940">
    <property type="entry name" value="Peptidase_S1C"/>
</dbReference>
<evidence type="ECO:0000256" key="14">
    <source>
        <dbReference type="PIRSR" id="PIRSR611782-1"/>
    </source>
</evidence>
<comment type="similarity">
    <text evidence="3">Belongs to the peptidase S1C family.</text>
</comment>
<dbReference type="GO" id="GO:0042597">
    <property type="term" value="C:periplasmic space"/>
    <property type="evidence" value="ECO:0007669"/>
    <property type="project" value="UniProtKB-SubCell"/>
</dbReference>
<evidence type="ECO:0000256" key="12">
    <source>
        <dbReference type="ARBA" id="ARBA00023016"/>
    </source>
</evidence>
<evidence type="ECO:0000256" key="2">
    <source>
        <dbReference type="ARBA" id="ARBA00004418"/>
    </source>
</evidence>
<dbReference type="Pfam" id="PF13365">
    <property type="entry name" value="Trypsin_2"/>
    <property type="match status" value="1"/>
</dbReference>
<sequence>MLEPTQRHVTSLTRRIPMQRFLVLTLSLAAALFMTAIPAAGAHPAPDGFADLAERLSPAVVNISAAQRLDSEDGLPEFPEGSPLERFNDIFGNAPRIANSLGSGFIIDASGIVVTNNHVIDGADEVEVSLPDGRVFRAEVVGIDSVTDLAVLRMETDEPMPFVAFGDSDAARVGDWVIAIGNPFGLGGTLTAGVVSARGREAGGRYDDYIQTDVAINTGNSGGPLFNMDGDVVGVNTLILSPTGASVGISLSIPSNLARIVVDQLVEFGETRRGWLGVSVQRVTAELAESFELATPYGAIVSRIEDDGPAAGSGLRTGDLVLEFDGRRVRDSRSFPRMVAESEIGREVELDIIRRDRPMTIRITIGELSEGGADGETANAAVVEPVPGNGNGNEIMGMTFGTLDTASRRRFRVHPDAEGVLVTEVDAGSDAAGKVRPGDVIEEVEFTRVDSVAAIREIIARHGGGPVRFQINRGGQYVLQSIRP</sequence>
<comment type="catalytic activity">
    <reaction evidence="1">
        <text>Acts on substrates that are at least partially unfolded. The cleavage site P1 residue is normally between a pair of hydrophobic residues, such as Val-|-Val.</text>
        <dbReference type="EC" id="3.4.21.107"/>
    </reaction>
</comment>
<proteinExistence type="inferred from homology"/>
<dbReference type="PANTHER" id="PTHR22939">
    <property type="entry name" value="SERINE PROTEASE FAMILY S1C HTRA-RELATED"/>
    <property type="match status" value="1"/>
</dbReference>
<feature type="binding site" evidence="15">
    <location>
        <position position="148"/>
    </location>
    <ligand>
        <name>substrate</name>
    </ligand>
</feature>
<evidence type="ECO:0000256" key="7">
    <source>
        <dbReference type="ARBA" id="ARBA00022729"/>
    </source>
</evidence>
<feature type="active site" description="Charge relay system" evidence="14">
    <location>
        <position position="118"/>
    </location>
</feature>
<dbReference type="Pfam" id="PF13180">
    <property type="entry name" value="PDZ_2"/>
    <property type="match status" value="1"/>
</dbReference>
<evidence type="ECO:0000313" key="19">
    <source>
        <dbReference type="Proteomes" id="UP000273675"/>
    </source>
</evidence>
<feature type="chain" id="PRO_5038579370" description="Probable periplasmic serine endoprotease DegP-like" evidence="16">
    <location>
        <begin position="43"/>
        <end position="484"/>
    </location>
</feature>
<evidence type="ECO:0000256" key="6">
    <source>
        <dbReference type="ARBA" id="ARBA00022670"/>
    </source>
</evidence>
<protein>
    <recommendedName>
        <fullName evidence="5">Probable periplasmic serine endoprotease DegP-like</fullName>
        <ecNumber evidence="4">3.4.21.107</ecNumber>
    </recommendedName>
    <alternativeName>
        <fullName evidence="13">Protease Do</fullName>
    </alternativeName>
</protein>
<keyword evidence="11" id="KW-0720">Serine protease</keyword>
<feature type="signal peptide" evidence="16">
    <location>
        <begin position="1"/>
        <end position="42"/>
    </location>
</feature>
<evidence type="ECO:0000256" key="16">
    <source>
        <dbReference type="SAM" id="SignalP"/>
    </source>
</evidence>
<keyword evidence="6 18" id="KW-0645">Protease</keyword>
<dbReference type="Gene3D" id="2.30.42.10">
    <property type="match status" value="2"/>
</dbReference>
<dbReference type="AlphaFoldDB" id="A0A495DD65"/>
<dbReference type="SMART" id="SM00228">
    <property type="entry name" value="PDZ"/>
    <property type="match status" value="2"/>
</dbReference>
<gene>
    <name evidence="18" type="ORF">C7435_1433</name>
</gene>
<reference evidence="18 19" key="1">
    <citation type="submission" date="2018-10" db="EMBL/GenBank/DDBJ databases">
        <title>Genomic Encyclopedia of Type Strains, Phase IV (KMG-IV): sequencing the most valuable type-strain genomes for metagenomic binning, comparative biology and taxonomic classification.</title>
        <authorList>
            <person name="Goeker M."/>
        </authorList>
    </citation>
    <scope>NUCLEOTIDE SEQUENCE [LARGE SCALE GENOMIC DNA]</scope>
    <source>
        <strain evidence="18 19">DSM 4734</strain>
    </source>
</reference>
<evidence type="ECO:0000256" key="10">
    <source>
        <dbReference type="ARBA" id="ARBA00022801"/>
    </source>
</evidence>
<evidence type="ECO:0000256" key="15">
    <source>
        <dbReference type="PIRSR" id="PIRSR611782-2"/>
    </source>
</evidence>
<evidence type="ECO:0000259" key="17">
    <source>
        <dbReference type="PROSITE" id="PS50106"/>
    </source>
</evidence>
<evidence type="ECO:0000256" key="5">
    <source>
        <dbReference type="ARBA" id="ARBA00013958"/>
    </source>
</evidence>
<keyword evidence="9" id="KW-0574">Periplasm</keyword>